<name>A0A8S5M5Q7_9CAUD</name>
<proteinExistence type="predicted"/>
<protein>
    <submittedName>
        <fullName evidence="1">Uncharacterized protein</fullName>
    </submittedName>
</protein>
<accession>A0A8S5M5Q7</accession>
<reference evidence="1" key="1">
    <citation type="journal article" date="2021" name="Proc. Natl. Acad. Sci. U.S.A.">
        <title>A Catalog of Tens of Thousands of Viruses from Human Metagenomes Reveals Hidden Associations with Chronic Diseases.</title>
        <authorList>
            <person name="Tisza M.J."/>
            <person name="Buck C.B."/>
        </authorList>
    </citation>
    <scope>NUCLEOTIDE SEQUENCE</scope>
    <source>
        <strain evidence="1">CtH1110</strain>
    </source>
</reference>
<evidence type="ECO:0000313" key="1">
    <source>
        <dbReference type="EMBL" id="DAD77645.1"/>
    </source>
</evidence>
<organism evidence="1">
    <name type="scientific">Siphoviridae sp. ctH1110</name>
    <dbReference type="NCBI Taxonomy" id="2826226"/>
    <lineage>
        <taxon>Viruses</taxon>
        <taxon>Duplodnaviria</taxon>
        <taxon>Heunggongvirae</taxon>
        <taxon>Uroviricota</taxon>
        <taxon>Caudoviricetes</taxon>
    </lineage>
</organism>
<dbReference type="EMBL" id="BK014829">
    <property type="protein sequence ID" value="DAD77645.1"/>
    <property type="molecule type" value="Genomic_DNA"/>
</dbReference>
<sequence length="42" mass="4915">MEFFVANSRFKYDFAVSHNITFLLFGFLRDIIQAAINNGKEE</sequence>